<proteinExistence type="predicted"/>
<reference evidence="1" key="1">
    <citation type="submission" date="2020-02" db="EMBL/GenBank/DDBJ databases">
        <authorList>
            <person name="Palmer J.M."/>
        </authorList>
    </citation>
    <scope>NUCLEOTIDE SEQUENCE</scope>
    <source>
        <strain evidence="1">EPUS1.4</strain>
        <tissue evidence="1">Thallus</tissue>
    </source>
</reference>
<comment type="caution">
    <text evidence="1">The sequence shown here is derived from an EMBL/GenBank/DDBJ whole genome shotgun (WGS) entry which is preliminary data.</text>
</comment>
<keyword evidence="2" id="KW-1185">Reference proteome</keyword>
<name>A0A8H7AKU3_9EURO</name>
<sequence length="68" mass="7620">MSIWWWREVVLDCISNLELACEGDKIDSKRIQGEGRFIEVRDGGVGEPMGQVLEGCLGFWLGCANFKA</sequence>
<accession>A0A8H7AKU3</accession>
<organism evidence="1 2">
    <name type="scientific">Endocarpon pusillum</name>
    <dbReference type="NCBI Taxonomy" id="364733"/>
    <lineage>
        <taxon>Eukaryota</taxon>
        <taxon>Fungi</taxon>
        <taxon>Dikarya</taxon>
        <taxon>Ascomycota</taxon>
        <taxon>Pezizomycotina</taxon>
        <taxon>Eurotiomycetes</taxon>
        <taxon>Chaetothyriomycetidae</taxon>
        <taxon>Verrucariales</taxon>
        <taxon>Verrucariaceae</taxon>
        <taxon>Endocarpon</taxon>
    </lineage>
</organism>
<dbReference type="AlphaFoldDB" id="A0A8H7AKU3"/>
<protein>
    <submittedName>
        <fullName evidence="1">Uncharacterized protein</fullName>
    </submittedName>
</protein>
<dbReference type="EMBL" id="JAACFV010000036">
    <property type="protein sequence ID" value="KAF7509822.1"/>
    <property type="molecule type" value="Genomic_DNA"/>
</dbReference>
<evidence type="ECO:0000313" key="1">
    <source>
        <dbReference type="EMBL" id="KAF7509822.1"/>
    </source>
</evidence>
<evidence type="ECO:0000313" key="2">
    <source>
        <dbReference type="Proteomes" id="UP000606974"/>
    </source>
</evidence>
<gene>
    <name evidence="1" type="ORF">GJ744_007333</name>
</gene>
<dbReference type="Proteomes" id="UP000606974">
    <property type="component" value="Unassembled WGS sequence"/>
</dbReference>